<dbReference type="SUPFAM" id="SSF47616">
    <property type="entry name" value="GST C-terminal domain-like"/>
    <property type="match status" value="1"/>
</dbReference>
<sequence length="283" mass="31099">MRRSFVCRSSPAFSTATAGSCKASSAPPPLTLLQYSICPFCNKIKSVLDFLKVSYEVKEVNPLSKKELKELSDILPLDEKKGKPYMKVPVVLVGTEKALVDSSRILAELLSVSPGGSGPGAVIPSPPGFYEEEDKEWERWVDQKLSVLLFPNITRSFSESFQAFSYVNKVPSFSFWDKMGSQWLGATAMWMAQGKLKKKYQIEDERGALMEALGTVTKALGGEGKSGGVGFIKKGESPSFADIAVYSSLRSIEGLETHKDVMEFGDGSLKEWYEKVAKAVGHR</sequence>
<dbReference type="Gene3D" id="3.40.30.10">
    <property type="entry name" value="Glutaredoxin"/>
    <property type="match status" value="1"/>
</dbReference>
<reference evidence="2" key="1">
    <citation type="submission" date="2014-11" db="EMBL/GenBank/DDBJ databases">
        <authorList>
            <person name="Otto D Thomas"/>
            <person name="Naeem Raeece"/>
        </authorList>
    </citation>
    <scope>NUCLEOTIDE SEQUENCE</scope>
</reference>
<dbReference type="VEuPathDB" id="CryptoDB:Cvel_23375"/>
<dbReference type="InterPro" id="IPR004045">
    <property type="entry name" value="Glutathione_S-Trfase_N"/>
</dbReference>
<dbReference type="SFLD" id="SFLDG01182">
    <property type="entry name" value="Prostaglandin_E_synthase_like"/>
    <property type="match status" value="1"/>
</dbReference>
<name>A0A0G4GU15_9ALVE</name>
<protein>
    <recommendedName>
        <fullName evidence="1">GST N-terminal domain-containing protein</fullName>
    </recommendedName>
</protein>
<dbReference type="SUPFAM" id="SSF52833">
    <property type="entry name" value="Thioredoxin-like"/>
    <property type="match status" value="1"/>
</dbReference>
<feature type="domain" description="GST N-terminal" evidence="1">
    <location>
        <begin position="28"/>
        <end position="117"/>
    </location>
</feature>
<dbReference type="InterPro" id="IPR036249">
    <property type="entry name" value="Thioredoxin-like_sf"/>
</dbReference>
<dbReference type="PANTHER" id="PTHR12782:SF5">
    <property type="entry name" value="PROSTAGLANDIN E SYNTHASE 2"/>
    <property type="match status" value="1"/>
</dbReference>
<dbReference type="Pfam" id="PF13417">
    <property type="entry name" value="GST_N_3"/>
    <property type="match status" value="1"/>
</dbReference>
<dbReference type="InterPro" id="IPR036282">
    <property type="entry name" value="Glutathione-S-Trfase_C_sf"/>
</dbReference>
<dbReference type="PhylomeDB" id="A0A0G4GU15"/>
<dbReference type="PROSITE" id="PS50404">
    <property type="entry name" value="GST_NTER"/>
    <property type="match status" value="1"/>
</dbReference>
<dbReference type="InterPro" id="IPR040079">
    <property type="entry name" value="Glutathione_S-Trfase"/>
</dbReference>
<dbReference type="PROSITE" id="PS51354">
    <property type="entry name" value="GLUTAREDOXIN_2"/>
    <property type="match status" value="1"/>
</dbReference>
<accession>A0A0G4GU15</accession>
<gene>
    <name evidence="2" type="ORF">Cvel_23375</name>
</gene>
<dbReference type="Gene3D" id="1.20.1050.10">
    <property type="match status" value="1"/>
</dbReference>
<evidence type="ECO:0000259" key="1">
    <source>
        <dbReference type="PROSITE" id="PS50404"/>
    </source>
</evidence>
<organism evidence="2">
    <name type="scientific">Chromera velia CCMP2878</name>
    <dbReference type="NCBI Taxonomy" id="1169474"/>
    <lineage>
        <taxon>Eukaryota</taxon>
        <taxon>Sar</taxon>
        <taxon>Alveolata</taxon>
        <taxon>Colpodellida</taxon>
        <taxon>Chromeraceae</taxon>
        <taxon>Chromera</taxon>
    </lineage>
</organism>
<dbReference type="PROSITE" id="PS51257">
    <property type="entry name" value="PROKAR_LIPOPROTEIN"/>
    <property type="match status" value="1"/>
</dbReference>
<evidence type="ECO:0000313" key="2">
    <source>
        <dbReference type="EMBL" id="CEM34267.1"/>
    </source>
</evidence>
<dbReference type="GO" id="GO:0005739">
    <property type="term" value="C:mitochondrion"/>
    <property type="evidence" value="ECO:0007669"/>
    <property type="project" value="TreeGrafter"/>
</dbReference>
<dbReference type="SFLD" id="SFLDS00019">
    <property type="entry name" value="Glutathione_Transferase_(cytos"/>
    <property type="match status" value="1"/>
</dbReference>
<dbReference type="AlphaFoldDB" id="A0A0G4GU15"/>
<dbReference type="EMBL" id="CDMZ01001549">
    <property type="protein sequence ID" value="CEM34267.1"/>
    <property type="molecule type" value="Genomic_DNA"/>
</dbReference>
<proteinExistence type="predicted"/>
<dbReference type="PANTHER" id="PTHR12782">
    <property type="entry name" value="MICROSOMAL PROSTAGLANDIN E SYNTHASE-2"/>
    <property type="match status" value="1"/>
</dbReference>